<proteinExistence type="predicted"/>
<protein>
    <submittedName>
        <fullName evidence="1">Uncharacterized protein</fullName>
    </submittedName>
</protein>
<dbReference type="Proteomes" id="UP000031668">
    <property type="component" value="Unassembled WGS sequence"/>
</dbReference>
<reference evidence="1 2" key="1">
    <citation type="journal article" date="2014" name="Genome Biol. Evol.">
        <title>The genome of the myxosporean Thelohanellus kitauei shows adaptations to nutrient acquisition within its fish host.</title>
        <authorList>
            <person name="Yang Y."/>
            <person name="Xiong J."/>
            <person name="Zhou Z."/>
            <person name="Huo F."/>
            <person name="Miao W."/>
            <person name="Ran C."/>
            <person name="Liu Y."/>
            <person name="Zhang J."/>
            <person name="Feng J."/>
            <person name="Wang M."/>
            <person name="Wang M."/>
            <person name="Wang L."/>
            <person name="Yao B."/>
        </authorList>
    </citation>
    <scope>NUCLEOTIDE SEQUENCE [LARGE SCALE GENOMIC DNA]</scope>
    <source>
        <strain evidence="1">Wuqing</strain>
    </source>
</reference>
<evidence type="ECO:0000313" key="1">
    <source>
        <dbReference type="EMBL" id="KII72861.1"/>
    </source>
</evidence>
<gene>
    <name evidence="1" type="ORF">RF11_15521</name>
</gene>
<dbReference type="EMBL" id="JWZT01001085">
    <property type="protein sequence ID" value="KII72861.1"/>
    <property type="molecule type" value="Genomic_DNA"/>
</dbReference>
<keyword evidence="2" id="KW-1185">Reference proteome</keyword>
<accession>A0A0C2MZS1</accession>
<sequence>MVDYHTDVPKAKLLTTFKLVFFTLNMAANSTLLDKEIIEQEEFPWSEEPEETQDDDITVQGKLFEHNAEVHVSENLEARCDESLRSDLELDTCDRQKKMPQPIFP</sequence>
<comment type="caution">
    <text evidence="1">The sequence shown here is derived from an EMBL/GenBank/DDBJ whole genome shotgun (WGS) entry which is preliminary data.</text>
</comment>
<name>A0A0C2MZS1_THEKT</name>
<evidence type="ECO:0000313" key="2">
    <source>
        <dbReference type="Proteomes" id="UP000031668"/>
    </source>
</evidence>
<dbReference type="AlphaFoldDB" id="A0A0C2MZS1"/>
<organism evidence="1 2">
    <name type="scientific">Thelohanellus kitauei</name>
    <name type="common">Myxosporean</name>
    <dbReference type="NCBI Taxonomy" id="669202"/>
    <lineage>
        <taxon>Eukaryota</taxon>
        <taxon>Metazoa</taxon>
        <taxon>Cnidaria</taxon>
        <taxon>Myxozoa</taxon>
        <taxon>Myxosporea</taxon>
        <taxon>Bivalvulida</taxon>
        <taxon>Platysporina</taxon>
        <taxon>Myxobolidae</taxon>
        <taxon>Thelohanellus</taxon>
    </lineage>
</organism>